<dbReference type="AlphaFoldDB" id="A0A7G2FFG8"/>
<evidence type="ECO:0000313" key="1">
    <source>
        <dbReference type="EMBL" id="CAD5332042.1"/>
    </source>
</evidence>
<dbReference type="Proteomes" id="UP000516314">
    <property type="component" value="Chromosome 5"/>
</dbReference>
<sequence length="141" mass="16121">MIRCKKLDNISLSRISKMEGVHCLQITRGDEDVSGDSIVNIRCYPHSDDYTKQETMRLSCRVEGKQNGLTIQYGSSVHLLPTPHRYTEHVYIFEASFSLGECNSPEAESELVFDFKVHDYFWAIKECGLQLLELPHAHGDD</sequence>
<gene>
    <name evidence="1" type="ORF">AT9943_LOCUS19470</name>
</gene>
<accession>A0A7G2FFG8</accession>
<reference evidence="1 2" key="1">
    <citation type="submission" date="2020-09" db="EMBL/GenBank/DDBJ databases">
        <authorList>
            <person name="Ashkenazy H."/>
        </authorList>
    </citation>
    <scope>NUCLEOTIDE SEQUENCE [LARGE SCALE GENOMIC DNA]</scope>
    <source>
        <strain evidence="2">cv. Cdm-0</strain>
    </source>
</reference>
<dbReference type="EMBL" id="LR881470">
    <property type="protein sequence ID" value="CAD5332042.1"/>
    <property type="molecule type" value="Genomic_DNA"/>
</dbReference>
<protein>
    <submittedName>
        <fullName evidence="1">(thale cress) hypothetical protein</fullName>
    </submittedName>
</protein>
<name>A0A7G2FFG8_ARATH</name>
<proteinExistence type="predicted"/>
<evidence type="ECO:0000313" key="2">
    <source>
        <dbReference type="Proteomes" id="UP000516314"/>
    </source>
</evidence>
<organism evidence="1 2">
    <name type="scientific">Arabidopsis thaliana</name>
    <name type="common">Mouse-ear cress</name>
    <dbReference type="NCBI Taxonomy" id="3702"/>
    <lineage>
        <taxon>Eukaryota</taxon>
        <taxon>Viridiplantae</taxon>
        <taxon>Streptophyta</taxon>
        <taxon>Embryophyta</taxon>
        <taxon>Tracheophyta</taxon>
        <taxon>Spermatophyta</taxon>
        <taxon>Magnoliopsida</taxon>
        <taxon>eudicotyledons</taxon>
        <taxon>Gunneridae</taxon>
        <taxon>Pentapetalae</taxon>
        <taxon>rosids</taxon>
        <taxon>malvids</taxon>
        <taxon>Brassicales</taxon>
        <taxon>Brassicaceae</taxon>
        <taxon>Camelineae</taxon>
        <taxon>Arabidopsis</taxon>
    </lineage>
</organism>